<dbReference type="Pfam" id="PF02525">
    <property type="entry name" value="Flavodoxin_2"/>
    <property type="match status" value="1"/>
</dbReference>
<dbReference type="InterPro" id="IPR046980">
    <property type="entry name" value="KefG/KefF"/>
</dbReference>
<dbReference type="PANTHER" id="PTHR47307:SF1">
    <property type="entry name" value="GLUTATHIONE-REGULATED POTASSIUM-EFFLUX SYSTEM ANCILLARY PROTEIN KEFG"/>
    <property type="match status" value="1"/>
</dbReference>
<proteinExistence type="predicted"/>
<dbReference type="InterPro" id="IPR029039">
    <property type="entry name" value="Flavoprotein-like_sf"/>
</dbReference>
<dbReference type="GO" id="GO:0009055">
    <property type="term" value="F:electron transfer activity"/>
    <property type="evidence" value="ECO:0007669"/>
    <property type="project" value="TreeGrafter"/>
</dbReference>
<dbReference type="PANTHER" id="PTHR47307">
    <property type="entry name" value="GLUTATHIONE-REGULATED POTASSIUM-EFFLUX SYSTEM ANCILLARY PROTEIN KEFG"/>
    <property type="match status" value="1"/>
</dbReference>
<dbReference type="RefSeq" id="WP_091268801.1">
    <property type="nucleotide sequence ID" value="NZ_FNFK01000078.1"/>
</dbReference>
<dbReference type="InterPro" id="IPR003680">
    <property type="entry name" value="Flavodoxin_fold"/>
</dbReference>
<keyword evidence="1" id="KW-0560">Oxidoreductase</keyword>
<reference evidence="4" key="1">
    <citation type="submission" date="2016-10" db="EMBL/GenBank/DDBJ databases">
        <authorList>
            <person name="Varghese N."/>
            <person name="Submissions S."/>
        </authorList>
    </citation>
    <scope>NUCLEOTIDE SEQUENCE [LARGE SCALE GENOMIC DNA]</scope>
    <source>
        <strain evidence="4">DSM 19181</strain>
    </source>
</reference>
<feature type="domain" description="Flavodoxin-like fold" evidence="2">
    <location>
        <begin position="1"/>
        <end position="171"/>
    </location>
</feature>
<evidence type="ECO:0000313" key="4">
    <source>
        <dbReference type="Proteomes" id="UP000199433"/>
    </source>
</evidence>
<gene>
    <name evidence="3" type="ORF">SAMN04488098_10785</name>
</gene>
<dbReference type="AlphaFoldDB" id="A0A1G9FG59"/>
<name>A0A1G9FG59_9LACT</name>
<accession>A0A1G9FG59</accession>
<dbReference type="GO" id="GO:0003955">
    <property type="term" value="F:NAD(P)H dehydrogenase (quinone) activity"/>
    <property type="evidence" value="ECO:0007669"/>
    <property type="project" value="TreeGrafter"/>
</dbReference>
<sequence length="234" mass="27452">MKTLVIISHPSIDESGSQQFLIQALSDRSLEQVTLHPLEKTYPDGVIDVKHEQELLKSHDRIIFQFPFYWYSSPPLLKHWQDEVLTEHFAFGYRGDKLKDKELGLVLSIGLSEKEYQTGGQEGYSISELTKPFQAVARKTGMTYLKPLSIFQYAYMSEEERMGLLIRYQQYLTLKKPDSLKPREEWIIAALKETATETLRTDHSDFIIEQVIEHIEDNRMELDELRMHIDNYHE</sequence>
<evidence type="ECO:0000313" key="3">
    <source>
        <dbReference type="EMBL" id="SDK87349.1"/>
    </source>
</evidence>
<keyword evidence="4" id="KW-1185">Reference proteome</keyword>
<dbReference type="EMBL" id="FNFK01000078">
    <property type="protein sequence ID" value="SDK87349.1"/>
    <property type="molecule type" value="Genomic_DNA"/>
</dbReference>
<dbReference type="Gene3D" id="3.40.50.360">
    <property type="match status" value="1"/>
</dbReference>
<dbReference type="Proteomes" id="UP000199433">
    <property type="component" value="Unassembled WGS sequence"/>
</dbReference>
<protein>
    <submittedName>
        <fullName evidence="3">Putative NADPH-quinone reductase (Modulator of drug activity B)</fullName>
    </submittedName>
</protein>
<dbReference type="OrthoDB" id="9798454at2"/>
<dbReference type="STRING" id="426701.SAMN04488098_10785"/>
<evidence type="ECO:0000259" key="2">
    <source>
        <dbReference type="Pfam" id="PF02525"/>
    </source>
</evidence>
<dbReference type="GO" id="GO:0010181">
    <property type="term" value="F:FMN binding"/>
    <property type="evidence" value="ECO:0007669"/>
    <property type="project" value="TreeGrafter"/>
</dbReference>
<evidence type="ECO:0000256" key="1">
    <source>
        <dbReference type="ARBA" id="ARBA00023002"/>
    </source>
</evidence>
<organism evidence="3 4">
    <name type="scientific">Alkalibacterium thalassium</name>
    <dbReference type="NCBI Taxonomy" id="426701"/>
    <lineage>
        <taxon>Bacteria</taxon>
        <taxon>Bacillati</taxon>
        <taxon>Bacillota</taxon>
        <taxon>Bacilli</taxon>
        <taxon>Lactobacillales</taxon>
        <taxon>Carnobacteriaceae</taxon>
        <taxon>Alkalibacterium</taxon>
    </lineage>
</organism>
<dbReference type="SUPFAM" id="SSF52218">
    <property type="entry name" value="Flavoproteins"/>
    <property type="match status" value="1"/>
</dbReference>